<evidence type="ECO:0000313" key="6">
    <source>
        <dbReference type="EMBL" id="OJJ46540.1"/>
    </source>
</evidence>
<dbReference type="PANTHER" id="PTHR43788:SF16">
    <property type="entry name" value="HELICASE WITH ZINC FINGER 2"/>
    <property type="match status" value="1"/>
</dbReference>
<dbReference type="InterPro" id="IPR027417">
    <property type="entry name" value="P-loop_NTPase"/>
</dbReference>
<dbReference type="Gene3D" id="3.40.50.300">
    <property type="entry name" value="P-loop containing nucleotide triphosphate hydrolases"/>
    <property type="match status" value="1"/>
</dbReference>
<dbReference type="InterPro" id="IPR050534">
    <property type="entry name" value="Coronavir_polyprotein_1ab"/>
</dbReference>
<gene>
    <name evidence="6" type="ORF">ASPZODRAFT_25625</name>
</gene>
<dbReference type="PANTHER" id="PTHR43788">
    <property type="entry name" value="DNA2/NAM7 HELICASE FAMILY MEMBER"/>
    <property type="match status" value="1"/>
</dbReference>
<accession>A0A1L9SH08</accession>
<sequence>MIISPYKVNRNLVAETFHANGIDYSENLTIDASQGQESLIVIIPLTKPSNNAEDIGFVADKQQINVTLNRAQKVCVIIGDLSAWNNVVCSLMKRGKHLGSLLLDAREKGQVLEKRRKMTQWTWMGQPLILGALAKSHRIALDHQSPVPLLTAPAHPIHYTAIGLEWKTQRWSCMRRSC</sequence>
<evidence type="ECO:0000259" key="5">
    <source>
        <dbReference type="Pfam" id="PF13087"/>
    </source>
</evidence>
<dbReference type="STRING" id="1073090.A0A1L9SH08"/>
<dbReference type="GO" id="GO:0016787">
    <property type="term" value="F:hydrolase activity"/>
    <property type="evidence" value="ECO:0007669"/>
    <property type="project" value="UniProtKB-KW"/>
</dbReference>
<dbReference type="AlphaFoldDB" id="A0A1L9SH08"/>
<dbReference type="VEuPathDB" id="FungiDB:ASPZODRAFT_25625"/>
<evidence type="ECO:0000256" key="1">
    <source>
        <dbReference type="ARBA" id="ARBA00022741"/>
    </source>
</evidence>
<dbReference type="GO" id="GO:0005524">
    <property type="term" value="F:ATP binding"/>
    <property type="evidence" value="ECO:0007669"/>
    <property type="project" value="UniProtKB-KW"/>
</dbReference>
<evidence type="ECO:0000256" key="3">
    <source>
        <dbReference type="ARBA" id="ARBA00022806"/>
    </source>
</evidence>
<keyword evidence="7" id="KW-1185">Reference proteome</keyword>
<organism evidence="6 7">
    <name type="scientific">Penicilliopsis zonata CBS 506.65</name>
    <dbReference type="NCBI Taxonomy" id="1073090"/>
    <lineage>
        <taxon>Eukaryota</taxon>
        <taxon>Fungi</taxon>
        <taxon>Dikarya</taxon>
        <taxon>Ascomycota</taxon>
        <taxon>Pezizomycotina</taxon>
        <taxon>Eurotiomycetes</taxon>
        <taxon>Eurotiomycetidae</taxon>
        <taxon>Eurotiales</taxon>
        <taxon>Aspergillaceae</taxon>
        <taxon>Penicilliopsis</taxon>
    </lineage>
</organism>
<keyword evidence="4" id="KW-0067">ATP-binding</keyword>
<protein>
    <recommendedName>
        <fullName evidence="5">DNA2/NAM7 helicase-like C-terminal domain-containing protein</fullName>
    </recommendedName>
</protein>
<keyword evidence="1" id="KW-0547">Nucleotide-binding</keyword>
<dbReference type="InterPro" id="IPR041679">
    <property type="entry name" value="DNA2/NAM7-like_C"/>
</dbReference>
<dbReference type="Pfam" id="PF13087">
    <property type="entry name" value="AAA_12"/>
    <property type="match status" value="1"/>
</dbReference>
<feature type="domain" description="DNA2/NAM7 helicase-like C-terminal" evidence="5">
    <location>
        <begin position="2"/>
        <end position="80"/>
    </location>
</feature>
<dbReference type="Proteomes" id="UP000184188">
    <property type="component" value="Unassembled WGS sequence"/>
</dbReference>
<keyword evidence="2" id="KW-0378">Hydrolase</keyword>
<dbReference type="EMBL" id="KV878342">
    <property type="protein sequence ID" value="OJJ46540.1"/>
    <property type="molecule type" value="Genomic_DNA"/>
</dbReference>
<evidence type="ECO:0000256" key="4">
    <source>
        <dbReference type="ARBA" id="ARBA00022840"/>
    </source>
</evidence>
<evidence type="ECO:0000313" key="7">
    <source>
        <dbReference type="Proteomes" id="UP000184188"/>
    </source>
</evidence>
<dbReference type="GO" id="GO:0043139">
    <property type="term" value="F:5'-3' DNA helicase activity"/>
    <property type="evidence" value="ECO:0007669"/>
    <property type="project" value="TreeGrafter"/>
</dbReference>
<dbReference type="RefSeq" id="XP_022581050.1">
    <property type="nucleotide sequence ID" value="XM_022728014.1"/>
</dbReference>
<evidence type="ECO:0000256" key="2">
    <source>
        <dbReference type="ARBA" id="ARBA00022801"/>
    </source>
</evidence>
<name>A0A1L9SH08_9EURO</name>
<proteinExistence type="predicted"/>
<dbReference type="OrthoDB" id="4369796at2759"/>
<keyword evidence="3" id="KW-0347">Helicase</keyword>
<dbReference type="GeneID" id="34614478"/>
<dbReference type="SUPFAM" id="SSF52540">
    <property type="entry name" value="P-loop containing nucleoside triphosphate hydrolases"/>
    <property type="match status" value="1"/>
</dbReference>
<reference evidence="7" key="1">
    <citation type="journal article" date="2017" name="Genome Biol.">
        <title>Comparative genomics reveals high biological diversity and specific adaptations in the industrially and medically important fungal genus Aspergillus.</title>
        <authorList>
            <person name="de Vries R.P."/>
            <person name="Riley R."/>
            <person name="Wiebenga A."/>
            <person name="Aguilar-Osorio G."/>
            <person name="Amillis S."/>
            <person name="Uchima C.A."/>
            <person name="Anderluh G."/>
            <person name="Asadollahi M."/>
            <person name="Askin M."/>
            <person name="Barry K."/>
            <person name="Battaglia E."/>
            <person name="Bayram O."/>
            <person name="Benocci T."/>
            <person name="Braus-Stromeyer S.A."/>
            <person name="Caldana C."/>
            <person name="Canovas D."/>
            <person name="Cerqueira G.C."/>
            <person name="Chen F."/>
            <person name="Chen W."/>
            <person name="Choi C."/>
            <person name="Clum A."/>
            <person name="Dos Santos R.A."/>
            <person name="Damasio A.R."/>
            <person name="Diallinas G."/>
            <person name="Emri T."/>
            <person name="Fekete E."/>
            <person name="Flipphi M."/>
            <person name="Freyberg S."/>
            <person name="Gallo A."/>
            <person name="Gournas C."/>
            <person name="Habgood R."/>
            <person name="Hainaut M."/>
            <person name="Harispe M.L."/>
            <person name="Henrissat B."/>
            <person name="Hilden K.S."/>
            <person name="Hope R."/>
            <person name="Hossain A."/>
            <person name="Karabika E."/>
            <person name="Karaffa L."/>
            <person name="Karanyi Z."/>
            <person name="Krasevec N."/>
            <person name="Kuo A."/>
            <person name="Kusch H."/>
            <person name="LaButti K."/>
            <person name="Lagendijk E.L."/>
            <person name="Lapidus A."/>
            <person name="Levasseur A."/>
            <person name="Lindquist E."/>
            <person name="Lipzen A."/>
            <person name="Logrieco A.F."/>
            <person name="MacCabe A."/>
            <person name="Maekelae M.R."/>
            <person name="Malavazi I."/>
            <person name="Melin P."/>
            <person name="Meyer V."/>
            <person name="Mielnichuk N."/>
            <person name="Miskei M."/>
            <person name="Molnar A.P."/>
            <person name="Mule G."/>
            <person name="Ngan C.Y."/>
            <person name="Orejas M."/>
            <person name="Orosz E."/>
            <person name="Ouedraogo J.P."/>
            <person name="Overkamp K.M."/>
            <person name="Park H.-S."/>
            <person name="Perrone G."/>
            <person name="Piumi F."/>
            <person name="Punt P.J."/>
            <person name="Ram A.F."/>
            <person name="Ramon A."/>
            <person name="Rauscher S."/>
            <person name="Record E."/>
            <person name="Riano-Pachon D.M."/>
            <person name="Robert V."/>
            <person name="Roehrig J."/>
            <person name="Ruller R."/>
            <person name="Salamov A."/>
            <person name="Salih N.S."/>
            <person name="Samson R.A."/>
            <person name="Sandor E."/>
            <person name="Sanguinetti M."/>
            <person name="Schuetze T."/>
            <person name="Sepcic K."/>
            <person name="Shelest E."/>
            <person name="Sherlock G."/>
            <person name="Sophianopoulou V."/>
            <person name="Squina F.M."/>
            <person name="Sun H."/>
            <person name="Susca A."/>
            <person name="Todd R.B."/>
            <person name="Tsang A."/>
            <person name="Unkles S.E."/>
            <person name="van de Wiele N."/>
            <person name="van Rossen-Uffink D."/>
            <person name="Oliveira J.V."/>
            <person name="Vesth T.C."/>
            <person name="Visser J."/>
            <person name="Yu J.-H."/>
            <person name="Zhou M."/>
            <person name="Andersen M.R."/>
            <person name="Archer D.B."/>
            <person name="Baker S.E."/>
            <person name="Benoit I."/>
            <person name="Brakhage A.A."/>
            <person name="Braus G.H."/>
            <person name="Fischer R."/>
            <person name="Frisvad J.C."/>
            <person name="Goldman G.H."/>
            <person name="Houbraken J."/>
            <person name="Oakley B."/>
            <person name="Pocsi I."/>
            <person name="Scazzocchio C."/>
            <person name="Seiboth B."/>
            <person name="vanKuyk P.A."/>
            <person name="Wortman J."/>
            <person name="Dyer P.S."/>
            <person name="Grigoriev I.V."/>
        </authorList>
    </citation>
    <scope>NUCLEOTIDE SEQUENCE [LARGE SCALE GENOMIC DNA]</scope>
    <source>
        <strain evidence="7">CBS 506.65</strain>
    </source>
</reference>